<reference evidence="2" key="1">
    <citation type="submission" date="2018-01" db="EMBL/GenBank/DDBJ databases">
        <title>An insight into the sialome of Amazonian anophelines.</title>
        <authorList>
            <person name="Ribeiro J.M."/>
            <person name="Scarpassa V."/>
            <person name="Calvo E."/>
        </authorList>
    </citation>
    <scope>NUCLEOTIDE SEQUENCE</scope>
    <source>
        <tissue evidence="2">Salivary glands</tissue>
    </source>
</reference>
<dbReference type="AlphaFoldDB" id="A0A2M3ZRZ3"/>
<feature type="signal peptide" evidence="1">
    <location>
        <begin position="1"/>
        <end position="27"/>
    </location>
</feature>
<keyword evidence="1" id="KW-0732">Signal</keyword>
<evidence type="ECO:0000256" key="1">
    <source>
        <dbReference type="SAM" id="SignalP"/>
    </source>
</evidence>
<sequence>MLRVQVLATTMWLRAAILSAELLPIDGNTRIVVPVAPVDTDAQVIAVRLSQQTTLLPVAVVVDIMPAITSLPIERYT</sequence>
<protein>
    <submittedName>
        <fullName evidence="2">Putative secreted peptide</fullName>
    </submittedName>
</protein>
<proteinExistence type="predicted"/>
<evidence type="ECO:0000313" key="2">
    <source>
        <dbReference type="EMBL" id="MBW31311.1"/>
    </source>
</evidence>
<name>A0A2M3ZRZ3_9DIPT</name>
<organism evidence="2">
    <name type="scientific">Anopheles braziliensis</name>
    <dbReference type="NCBI Taxonomy" id="58242"/>
    <lineage>
        <taxon>Eukaryota</taxon>
        <taxon>Metazoa</taxon>
        <taxon>Ecdysozoa</taxon>
        <taxon>Arthropoda</taxon>
        <taxon>Hexapoda</taxon>
        <taxon>Insecta</taxon>
        <taxon>Pterygota</taxon>
        <taxon>Neoptera</taxon>
        <taxon>Endopterygota</taxon>
        <taxon>Diptera</taxon>
        <taxon>Nematocera</taxon>
        <taxon>Culicoidea</taxon>
        <taxon>Culicidae</taxon>
        <taxon>Anophelinae</taxon>
        <taxon>Anopheles</taxon>
    </lineage>
</organism>
<dbReference type="EMBL" id="GGFM01010560">
    <property type="protein sequence ID" value="MBW31311.1"/>
    <property type="molecule type" value="Transcribed_RNA"/>
</dbReference>
<accession>A0A2M3ZRZ3</accession>
<feature type="chain" id="PRO_5014701565" evidence="1">
    <location>
        <begin position="28"/>
        <end position="77"/>
    </location>
</feature>